<evidence type="ECO:0000313" key="3">
    <source>
        <dbReference type="EMBL" id="OEU15958.1"/>
    </source>
</evidence>
<feature type="region of interest" description="Disordered" evidence="1">
    <location>
        <begin position="49"/>
        <end position="75"/>
    </location>
</feature>
<dbReference type="Proteomes" id="UP000095751">
    <property type="component" value="Unassembled WGS sequence"/>
</dbReference>
<evidence type="ECO:0000313" key="4">
    <source>
        <dbReference type="Proteomes" id="UP000095751"/>
    </source>
</evidence>
<organism evidence="3 4">
    <name type="scientific">Fragilariopsis cylindrus CCMP1102</name>
    <dbReference type="NCBI Taxonomy" id="635003"/>
    <lineage>
        <taxon>Eukaryota</taxon>
        <taxon>Sar</taxon>
        <taxon>Stramenopiles</taxon>
        <taxon>Ochrophyta</taxon>
        <taxon>Bacillariophyta</taxon>
        <taxon>Bacillariophyceae</taxon>
        <taxon>Bacillariophycidae</taxon>
        <taxon>Bacillariales</taxon>
        <taxon>Bacillariaceae</taxon>
        <taxon>Fragilariopsis</taxon>
    </lineage>
</organism>
<keyword evidence="2" id="KW-1133">Transmembrane helix</keyword>
<keyword evidence="2" id="KW-0812">Transmembrane</keyword>
<feature type="compositionally biased region" description="Low complexity" evidence="1">
    <location>
        <begin position="49"/>
        <end position="63"/>
    </location>
</feature>
<evidence type="ECO:0000256" key="2">
    <source>
        <dbReference type="SAM" id="Phobius"/>
    </source>
</evidence>
<evidence type="ECO:0000256" key="1">
    <source>
        <dbReference type="SAM" id="MobiDB-lite"/>
    </source>
</evidence>
<protein>
    <submittedName>
        <fullName evidence="3">Uncharacterized protein</fullName>
    </submittedName>
</protein>
<proteinExistence type="predicted"/>
<feature type="transmembrane region" description="Helical" evidence="2">
    <location>
        <begin position="6"/>
        <end position="25"/>
    </location>
</feature>
<dbReference type="AlphaFoldDB" id="A0A1E7FCQ5"/>
<accession>A0A1E7FCQ5</accession>
<dbReference type="InParanoid" id="A0A1E7FCQ5"/>
<sequence length="461" mass="53070">MIGNRITVIVAGGLIFGIFNWWLVVNKNVMLASFDGIIQKESIAYNSGKNDNSNHNNNNNNNHTIFSDKKENDQHDDHQQSFEWNFIDFTKKPFCGSDKCLFQSSFNSQHDNEQQQVGYIVSKDSKHDSTLDDGWKISQYLVSKFGIKLFQLEAPQKVNISMNTTSAFLNYYLSVREDDVRTIQKVQIAQNGSQELRLHHSQEEIFSRLDEVVSAMFTNNSRSNNSINEDSTSIDISSPLLLSFLEILSTEVETTFDLLQCEPLLALDFQVFVDIQGNMFHLDFDRVLTQFGGLRGYNQTAFDEKVWSRLTASIELLTMINNWVAIQRNQQHQEEVLKRHSPAIIRKKNYTVVSDTNNNNDDSRRHNNVFNCISDWEEEESMILHANNLSCLAVERVKIARQTTISSSNDNNSGRNVRKEEKRLRHPLAVALLQRVIRDGFYSTDTTKFWDCNVYGDRVHG</sequence>
<name>A0A1E7FCQ5_9STRA</name>
<dbReference type="KEGG" id="fcy:FRACYDRAFT_240655"/>
<feature type="compositionally biased region" description="Basic and acidic residues" evidence="1">
    <location>
        <begin position="66"/>
        <end position="75"/>
    </location>
</feature>
<gene>
    <name evidence="3" type="ORF">FRACYDRAFT_240655</name>
</gene>
<dbReference type="EMBL" id="KV784359">
    <property type="protein sequence ID" value="OEU15958.1"/>
    <property type="molecule type" value="Genomic_DNA"/>
</dbReference>
<reference evidence="3 4" key="1">
    <citation type="submission" date="2016-09" db="EMBL/GenBank/DDBJ databases">
        <title>Extensive genetic diversity and differential bi-allelic expression allows diatom success in the polar Southern Ocean.</title>
        <authorList>
            <consortium name="DOE Joint Genome Institute"/>
            <person name="Mock T."/>
            <person name="Otillar R.P."/>
            <person name="Strauss J."/>
            <person name="Dupont C."/>
            <person name="Frickenhaus S."/>
            <person name="Maumus F."/>
            <person name="Mcmullan M."/>
            <person name="Sanges R."/>
            <person name="Schmutz J."/>
            <person name="Toseland A."/>
            <person name="Valas R."/>
            <person name="Veluchamy A."/>
            <person name="Ward B.J."/>
            <person name="Allen A."/>
            <person name="Barry K."/>
            <person name="Falciatore A."/>
            <person name="Ferrante M."/>
            <person name="Fortunato A.E."/>
            <person name="Gloeckner G."/>
            <person name="Gruber A."/>
            <person name="Hipkin R."/>
            <person name="Janech M."/>
            <person name="Kroth P."/>
            <person name="Leese F."/>
            <person name="Lindquist E."/>
            <person name="Lyon B.R."/>
            <person name="Martin J."/>
            <person name="Mayer C."/>
            <person name="Parker M."/>
            <person name="Quesneville H."/>
            <person name="Raymond J."/>
            <person name="Uhlig C."/>
            <person name="Valentin K.U."/>
            <person name="Worden A.Z."/>
            <person name="Armbrust E.V."/>
            <person name="Bowler C."/>
            <person name="Green B."/>
            <person name="Moulton V."/>
            <person name="Van Oosterhout C."/>
            <person name="Grigoriev I."/>
        </authorList>
    </citation>
    <scope>NUCLEOTIDE SEQUENCE [LARGE SCALE GENOMIC DNA]</scope>
    <source>
        <strain evidence="3 4">CCMP1102</strain>
    </source>
</reference>
<keyword evidence="2" id="KW-0472">Membrane</keyword>
<keyword evidence="4" id="KW-1185">Reference proteome</keyword>